<evidence type="ECO:0000256" key="2">
    <source>
        <dbReference type="ARBA" id="ARBA00022737"/>
    </source>
</evidence>
<sequence length="92" mass="9635">MLSLSLDRNALSGRIPKLGDATKLQELDLSNLPKLTGAVPSELSGLSGLSHLDLAGSRGVTGTMPTALCDLDDLFFSCTDFLCGCYCQCPPS</sequence>
<evidence type="ECO:0000256" key="1">
    <source>
        <dbReference type="ARBA" id="ARBA00022614"/>
    </source>
</evidence>
<dbReference type="PANTHER" id="PTHR48056">
    <property type="entry name" value="LRR RECEPTOR-LIKE SERINE/THREONINE-PROTEIN KINASE-RELATED"/>
    <property type="match status" value="1"/>
</dbReference>
<dbReference type="Gene3D" id="3.80.10.10">
    <property type="entry name" value="Ribonuclease Inhibitor"/>
    <property type="match status" value="1"/>
</dbReference>
<comment type="caution">
    <text evidence="5">The sequence shown here is derived from an EMBL/GenBank/DDBJ whole genome shotgun (WGS) entry which is preliminary data.</text>
</comment>
<evidence type="ECO:0000313" key="6">
    <source>
        <dbReference type="Proteomes" id="UP001153069"/>
    </source>
</evidence>
<dbReference type="SUPFAM" id="SSF52058">
    <property type="entry name" value="L domain-like"/>
    <property type="match status" value="1"/>
</dbReference>
<evidence type="ECO:0000256" key="4">
    <source>
        <dbReference type="ARBA" id="ARBA00022840"/>
    </source>
</evidence>
<name>A0A9N8HJF2_9STRA</name>
<evidence type="ECO:0000313" key="5">
    <source>
        <dbReference type="EMBL" id="CAB9515007.1"/>
    </source>
</evidence>
<dbReference type="Pfam" id="PF00560">
    <property type="entry name" value="LRR_1"/>
    <property type="match status" value="1"/>
</dbReference>
<dbReference type="InterPro" id="IPR050647">
    <property type="entry name" value="Plant_LRR-RLKs"/>
</dbReference>
<keyword evidence="3" id="KW-0547">Nucleotide-binding</keyword>
<reference evidence="5" key="1">
    <citation type="submission" date="2020-06" db="EMBL/GenBank/DDBJ databases">
        <authorList>
            <consortium name="Plant Systems Biology data submission"/>
        </authorList>
    </citation>
    <scope>NUCLEOTIDE SEQUENCE</scope>
    <source>
        <strain evidence="5">D6</strain>
    </source>
</reference>
<dbReference type="GO" id="GO:0005524">
    <property type="term" value="F:ATP binding"/>
    <property type="evidence" value="ECO:0007669"/>
    <property type="project" value="UniProtKB-KW"/>
</dbReference>
<dbReference type="PANTHER" id="PTHR48056:SF81">
    <property type="entry name" value="RECEPTOR PROTEIN-TYROSINE KINASE CEPR1"/>
    <property type="match status" value="1"/>
</dbReference>
<dbReference type="InterPro" id="IPR032675">
    <property type="entry name" value="LRR_dom_sf"/>
</dbReference>
<dbReference type="AlphaFoldDB" id="A0A9N8HJF2"/>
<evidence type="ECO:0000256" key="3">
    <source>
        <dbReference type="ARBA" id="ARBA00022741"/>
    </source>
</evidence>
<proteinExistence type="predicted"/>
<dbReference type="EMBL" id="CAICTM010000688">
    <property type="protein sequence ID" value="CAB9515007.1"/>
    <property type="molecule type" value="Genomic_DNA"/>
</dbReference>
<keyword evidence="1" id="KW-0433">Leucine-rich repeat</keyword>
<dbReference type="Proteomes" id="UP001153069">
    <property type="component" value="Unassembled WGS sequence"/>
</dbReference>
<keyword evidence="6" id="KW-1185">Reference proteome</keyword>
<organism evidence="5 6">
    <name type="scientific">Seminavis robusta</name>
    <dbReference type="NCBI Taxonomy" id="568900"/>
    <lineage>
        <taxon>Eukaryota</taxon>
        <taxon>Sar</taxon>
        <taxon>Stramenopiles</taxon>
        <taxon>Ochrophyta</taxon>
        <taxon>Bacillariophyta</taxon>
        <taxon>Bacillariophyceae</taxon>
        <taxon>Bacillariophycidae</taxon>
        <taxon>Naviculales</taxon>
        <taxon>Naviculaceae</taxon>
        <taxon>Seminavis</taxon>
    </lineage>
</organism>
<gene>
    <name evidence="5" type="ORF">SEMRO_689_G187530.1</name>
</gene>
<keyword evidence="4" id="KW-0067">ATP-binding</keyword>
<accession>A0A9N8HJF2</accession>
<dbReference type="InterPro" id="IPR001611">
    <property type="entry name" value="Leu-rich_rpt"/>
</dbReference>
<keyword evidence="2" id="KW-0677">Repeat</keyword>
<protein>
    <submittedName>
        <fullName evidence="5">Uncharacterized protein</fullName>
    </submittedName>
</protein>